<dbReference type="PANTHER" id="PTHR10502:SF102">
    <property type="entry name" value="ANNEXIN B11"/>
    <property type="match status" value="1"/>
</dbReference>
<reference evidence="8" key="1">
    <citation type="submission" date="2022-07" db="EMBL/GenBank/DDBJ databases">
        <authorList>
            <person name="Trinca V."/>
            <person name="Uliana J.V.C."/>
            <person name="Torres T.T."/>
            <person name="Ward R.J."/>
            <person name="Monesi N."/>
        </authorList>
    </citation>
    <scope>NUCLEOTIDE SEQUENCE</scope>
    <source>
        <strain evidence="8">HSMRA1968</strain>
        <tissue evidence="8">Whole embryos</tissue>
    </source>
</reference>
<accession>A0A9Q0MVP7</accession>
<dbReference type="FunFam" id="1.10.220.10:FF:000004">
    <property type="entry name" value="Annexin"/>
    <property type="match status" value="1"/>
</dbReference>
<keyword evidence="9" id="KW-1185">Reference proteome</keyword>
<evidence type="ECO:0000313" key="8">
    <source>
        <dbReference type="EMBL" id="KAJ6638857.1"/>
    </source>
</evidence>
<dbReference type="PANTHER" id="PTHR10502">
    <property type="entry name" value="ANNEXIN"/>
    <property type="match status" value="1"/>
</dbReference>
<keyword evidence="2 6" id="KW-0677">Repeat</keyword>
<dbReference type="FunFam" id="1.10.220.10:FF:000002">
    <property type="entry name" value="Annexin"/>
    <property type="match status" value="1"/>
</dbReference>
<dbReference type="GO" id="GO:0005634">
    <property type="term" value="C:nucleus"/>
    <property type="evidence" value="ECO:0007669"/>
    <property type="project" value="TreeGrafter"/>
</dbReference>
<comment type="domain">
    <text evidence="6">A pair of annexin repeats may form one binding site for calcium and phospholipid.</text>
</comment>
<comment type="similarity">
    <text evidence="1 6">Belongs to the annexin family.</text>
</comment>
<dbReference type="Pfam" id="PF00191">
    <property type="entry name" value="Annexin"/>
    <property type="match status" value="4"/>
</dbReference>
<dbReference type="PROSITE" id="PS00223">
    <property type="entry name" value="ANNEXIN_1"/>
    <property type="match status" value="2"/>
</dbReference>
<dbReference type="FunFam" id="1.10.220.10:FF:000001">
    <property type="entry name" value="Annexin"/>
    <property type="match status" value="1"/>
</dbReference>
<evidence type="ECO:0000313" key="9">
    <source>
        <dbReference type="Proteomes" id="UP001151699"/>
    </source>
</evidence>
<dbReference type="InterPro" id="IPR001464">
    <property type="entry name" value="Annexin"/>
</dbReference>
<dbReference type="GO" id="GO:0012506">
    <property type="term" value="C:vesicle membrane"/>
    <property type="evidence" value="ECO:0007669"/>
    <property type="project" value="TreeGrafter"/>
</dbReference>
<dbReference type="OrthoDB" id="37886at2759"/>
<keyword evidence="4 6" id="KW-0041">Annexin</keyword>
<dbReference type="GO" id="GO:0005544">
    <property type="term" value="F:calcium-dependent phospholipid binding"/>
    <property type="evidence" value="ECO:0007669"/>
    <property type="project" value="UniProtKB-KW"/>
</dbReference>
<dbReference type="PRINTS" id="PR00196">
    <property type="entry name" value="ANNEXIN"/>
</dbReference>
<name>A0A9Q0MVP7_9DIPT</name>
<evidence type="ECO:0000256" key="4">
    <source>
        <dbReference type="ARBA" id="ARBA00023216"/>
    </source>
</evidence>
<gene>
    <name evidence="8" type="primary">AnxB11_1</name>
    <name evidence="8" type="ORF">Bhyg_11595</name>
</gene>
<dbReference type="AlphaFoldDB" id="A0A9Q0MVP7"/>
<dbReference type="InterPro" id="IPR037104">
    <property type="entry name" value="Annexin_sf"/>
</dbReference>
<comment type="caution">
    <text evidence="8">The sequence shown here is derived from an EMBL/GenBank/DDBJ whole genome shotgun (WGS) entry which is preliminary data.</text>
</comment>
<keyword evidence="5 6" id="KW-0111">Calcium/phospholipid-binding</keyword>
<feature type="compositionally biased region" description="Polar residues" evidence="7">
    <location>
        <begin position="86"/>
        <end position="146"/>
    </location>
</feature>
<sequence length="551" mass="60375">MSYPFGSGMPQPNNSCPYPNQGAPPFGGAYPNLGMNPSQQQSPYPSNPGFTNQGGYQPPYPSANSAPYPQQHSVPFGAGFPPMPPTQASTYPSMPSAQASTYPSMPSAQASTYPSMPSAQASTYPSMPPSQTSAYPPQPSFANNSCGYPPSQSVSMPAYPAAPQATYPTPSSTSMYPSHIQQTPTFNQTSFTPQGYPSLHNSGYQPPSAHISATNMAACFSEMQSHKRETKSKGNPTVVAAQNFDPVADAKALRKAMKGFGTDENGLIDVICRRSNEQRIMILRSYKTNFGKDLVEDVKSETSGNFEKLLVALLTPIVDYYVKELHDAMAGLGTDEDVLIEILCSMTNYEIHTIKNAYERLYGKNLESELMSETSGHFKRLLVALCTANRDESGNTDIDAARRDATELLRAGELRVGTDESTFNMILCQRNYAQIRLICNEYEKISGHSLERAIRNEFSGDIMDGLVAILQCVTNKAEFFATRLHKSMAGMGTNDNQLIRLIVTRCEIDLNDIKVAFEQKYGKSLRSWIKGDTSGHYKHGLYVLIGEQRSS</sequence>
<organism evidence="8 9">
    <name type="scientific">Pseudolycoriella hygida</name>
    <dbReference type="NCBI Taxonomy" id="35572"/>
    <lineage>
        <taxon>Eukaryota</taxon>
        <taxon>Metazoa</taxon>
        <taxon>Ecdysozoa</taxon>
        <taxon>Arthropoda</taxon>
        <taxon>Hexapoda</taxon>
        <taxon>Insecta</taxon>
        <taxon>Pterygota</taxon>
        <taxon>Neoptera</taxon>
        <taxon>Endopterygota</taxon>
        <taxon>Diptera</taxon>
        <taxon>Nematocera</taxon>
        <taxon>Sciaroidea</taxon>
        <taxon>Sciaridae</taxon>
        <taxon>Pseudolycoriella</taxon>
    </lineage>
</organism>
<dbReference type="SMART" id="SM00335">
    <property type="entry name" value="ANX"/>
    <property type="match status" value="4"/>
</dbReference>
<dbReference type="InterPro" id="IPR018502">
    <property type="entry name" value="Annexin_repeat"/>
</dbReference>
<dbReference type="GO" id="GO:0005886">
    <property type="term" value="C:plasma membrane"/>
    <property type="evidence" value="ECO:0007669"/>
    <property type="project" value="TreeGrafter"/>
</dbReference>
<evidence type="ECO:0000256" key="3">
    <source>
        <dbReference type="ARBA" id="ARBA00022837"/>
    </source>
</evidence>
<protein>
    <recommendedName>
        <fullName evidence="6">Annexin</fullName>
    </recommendedName>
</protein>
<dbReference type="InterPro" id="IPR018252">
    <property type="entry name" value="Annexin_repeat_CS"/>
</dbReference>
<dbReference type="GO" id="GO:0005509">
    <property type="term" value="F:calcium ion binding"/>
    <property type="evidence" value="ECO:0007669"/>
    <property type="project" value="InterPro"/>
</dbReference>
<keyword evidence="3 6" id="KW-0106">Calcium</keyword>
<dbReference type="PROSITE" id="PS51897">
    <property type="entry name" value="ANNEXIN_2"/>
    <property type="match status" value="4"/>
</dbReference>
<proteinExistence type="inferred from homology"/>
<feature type="region of interest" description="Disordered" evidence="7">
    <location>
        <begin position="1"/>
        <end position="146"/>
    </location>
</feature>
<evidence type="ECO:0000256" key="2">
    <source>
        <dbReference type="ARBA" id="ARBA00022737"/>
    </source>
</evidence>
<dbReference type="FunFam" id="1.10.220.10:FF:000010">
    <property type="entry name" value="Annexin"/>
    <property type="match status" value="1"/>
</dbReference>
<dbReference type="EMBL" id="WJQU01000003">
    <property type="protein sequence ID" value="KAJ6638857.1"/>
    <property type="molecule type" value="Genomic_DNA"/>
</dbReference>
<dbReference type="GO" id="GO:0005737">
    <property type="term" value="C:cytoplasm"/>
    <property type="evidence" value="ECO:0007669"/>
    <property type="project" value="TreeGrafter"/>
</dbReference>
<evidence type="ECO:0000256" key="6">
    <source>
        <dbReference type="RuleBase" id="RU003540"/>
    </source>
</evidence>
<dbReference type="Proteomes" id="UP001151699">
    <property type="component" value="Chromosome X"/>
</dbReference>
<dbReference type="SUPFAM" id="SSF47874">
    <property type="entry name" value="Annexin"/>
    <property type="match status" value="1"/>
</dbReference>
<evidence type="ECO:0000256" key="5">
    <source>
        <dbReference type="ARBA" id="ARBA00023302"/>
    </source>
</evidence>
<evidence type="ECO:0000256" key="7">
    <source>
        <dbReference type="SAM" id="MobiDB-lite"/>
    </source>
</evidence>
<dbReference type="Gene3D" id="1.10.220.10">
    <property type="entry name" value="Annexin"/>
    <property type="match status" value="4"/>
</dbReference>
<dbReference type="GO" id="GO:0001786">
    <property type="term" value="F:phosphatidylserine binding"/>
    <property type="evidence" value="ECO:0007669"/>
    <property type="project" value="TreeGrafter"/>
</dbReference>
<evidence type="ECO:0000256" key="1">
    <source>
        <dbReference type="ARBA" id="ARBA00007831"/>
    </source>
</evidence>